<dbReference type="AlphaFoldDB" id="A0A3N4IBS5"/>
<accession>A0A3N4IBS5</accession>
<dbReference type="Proteomes" id="UP000275078">
    <property type="component" value="Unassembled WGS sequence"/>
</dbReference>
<gene>
    <name evidence="1" type="ORF">BJ508DRAFT_324557</name>
</gene>
<evidence type="ECO:0000313" key="2">
    <source>
        <dbReference type="Proteomes" id="UP000275078"/>
    </source>
</evidence>
<organism evidence="1 2">
    <name type="scientific">Ascobolus immersus RN42</name>
    <dbReference type="NCBI Taxonomy" id="1160509"/>
    <lineage>
        <taxon>Eukaryota</taxon>
        <taxon>Fungi</taxon>
        <taxon>Dikarya</taxon>
        <taxon>Ascomycota</taxon>
        <taxon>Pezizomycotina</taxon>
        <taxon>Pezizomycetes</taxon>
        <taxon>Pezizales</taxon>
        <taxon>Ascobolaceae</taxon>
        <taxon>Ascobolus</taxon>
    </lineage>
</organism>
<sequence length="223" mass="25392">MVCLTYRSNSSRTTCPPCCQSPSPHSQKEAVCSTRTFKDDTDLLKEDSVFFQHLVECREKDFELLGANFSIEFTLFAIEALGFTRVEADRVFFRAIKSIPACESVWLEYGTYRTKKAHDAAMRRPAPDDFFFEMLKNRIVKFIGIRETVRDELVKLRANVVDSGHAKLLDRRSFPSLIQNLDVAIQDLRSMVAEMIRIRGSLVALSAHEEADATASELVGEWE</sequence>
<proteinExistence type="predicted"/>
<protein>
    <submittedName>
        <fullName evidence="1">Uncharacterized protein</fullName>
    </submittedName>
</protein>
<name>A0A3N4IBS5_ASCIM</name>
<keyword evidence="2" id="KW-1185">Reference proteome</keyword>
<dbReference type="EMBL" id="ML119664">
    <property type="protein sequence ID" value="RPA83529.1"/>
    <property type="molecule type" value="Genomic_DNA"/>
</dbReference>
<evidence type="ECO:0000313" key="1">
    <source>
        <dbReference type="EMBL" id="RPA83529.1"/>
    </source>
</evidence>
<reference evidence="1 2" key="1">
    <citation type="journal article" date="2018" name="Nat. Ecol. Evol.">
        <title>Pezizomycetes genomes reveal the molecular basis of ectomycorrhizal truffle lifestyle.</title>
        <authorList>
            <person name="Murat C."/>
            <person name="Payen T."/>
            <person name="Noel B."/>
            <person name="Kuo A."/>
            <person name="Morin E."/>
            <person name="Chen J."/>
            <person name="Kohler A."/>
            <person name="Krizsan K."/>
            <person name="Balestrini R."/>
            <person name="Da Silva C."/>
            <person name="Montanini B."/>
            <person name="Hainaut M."/>
            <person name="Levati E."/>
            <person name="Barry K.W."/>
            <person name="Belfiori B."/>
            <person name="Cichocki N."/>
            <person name="Clum A."/>
            <person name="Dockter R.B."/>
            <person name="Fauchery L."/>
            <person name="Guy J."/>
            <person name="Iotti M."/>
            <person name="Le Tacon F."/>
            <person name="Lindquist E.A."/>
            <person name="Lipzen A."/>
            <person name="Malagnac F."/>
            <person name="Mello A."/>
            <person name="Molinier V."/>
            <person name="Miyauchi S."/>
            <person name="Poulain J."/>
            <person name="Riccioni C."/>
            <person name="Rubini A."/>
            <person name="Sitrit Y."/>
            <person name="Splivallo R."/>
            <person name="Traeger S."/>
            <person name="Wang M."/>
            <person name="Zifcakova L."/>
            <person name="Wipf D."/>
            <person name="Zambonelli A."/>
            <person name="Paolocci F."/>
            <person name="Nowrousian M."/>
            <person name="Ottonello S."/>
            <person name="Baldrian P."/>
            <person name="Spatafora J.W."/>
            <person name="Henrissat B."/>
            <person name="Nagy L.G."/>
            <person name="Aury J.M."/>
            <person name="Wincker P."/>
            <person name="Grigoriev I.V."/>
            <person name="Bonfante P."/>
            <person name="Martin F.M."/>
        </authorList>
    </citation>
    <scope>NUCLEOTIDE SEQUENCE [LARGE SCALE GENOMIC DNA]</scope>
    <source>
        <strain evidence="1 2">RN42</strain>
    </source>
</reference>